<name>A0A450T3E2_9GAMM</name>
<organism evidence="1">
    <name type="scientific">Candidatus Kentrum sp. DK</name>
    <dbReference type="NCBI Taxonomy" id="2126562"/>
    <lineage>
        <taxon>Bacteria</taxon>
        <taxon>Pseudomonadati</taxon>
        <taxon>Pseudomonadota</taxon>
        <taxon>Gammaproteobacteria</taxon>
        <taxon>Candidatus Kentrum</taxon>
    </lineage>
</organism>
<accession>A0A450T3E2</accession>
<gene>
    <name evidence="1" type="ORF">BECKDK2373C_GA0170839_108620</name>
</gene>
<proteinExistence type="predicted"/>
<reference evidence="1" key="1">
    <citation type="submission" date="2019-02" db="EMBL/GenBank/DDBJ databases">
        <authorList>
            <person name="Gruber-Vodicka R. H."/>
            <person name="Seah K. B. B."/>
        </authorList>
    </citation>
    <scope>NUCLEOTIDE SEQUENCE</scope>
    <source>
        <strain evidence="1">BECK_DK161</strain>
    </source>
</reference>
<evidence type="ECO:0000313" key="1">
    <source>
        <dbReference type="EMBL" id="VFJ61063.1"/>
    </source>
</evidence>
<dbReference type="EMBL" id="CAADEY010000086">
    <property type="protein sequence ID" value="VFJ61063.1"/>
    <property type="molecule type" value="Genomic_DNA"/>
</dbReference>
<protein>
    <submittedName>
        <fullName evidence="1">Uncharacterized protein</fullName>
    </submittedName>
</protein>
<sequence length="77" mass="8836">MYFEIIGKIENVETIAVTGNIRDIAHLQGQYGSGRWRKLKGIATVKLANNRVRTAEVHWCEAHGIGKRKMKIKRFLD</sequence>
<dbReference type="AlphaFoldDB" id="A0A450T3E2"/>